<dbReference type="AlphaFoldDB" id="A7ETU3"/>
<dbReference type="KEGG" id="ssl:SS1G_08750"/>
<evidence type="ECO:0000256" key="9">
    <source>
        <dbReference type="ARBA" id="ARBA00023242"/>
    </source>
</evidence>
<keyword evidence="5" id="KW-0862">Zinc</keyword>
<dbReference type="GeneID" id="5486379"/>
<dbReference type="InParanoid" id="A7ETU3"/>
<keyword evidence="4 10" id="KW-0863">Zinc-finger</keyword>
<keyword evidence="7" id="KW-0238">DNA-binding</keyword>
<keyword evidence="8" id="KW-0804">Transcription</keyword>
<proteinExistence type="predicted"/>
<feature type="domain" description="C2H2-type" evidence="12">
    <location>
        <begin position="284"/>
        <end position="313"/>
    </location>
</feature>
<dbReference type="SUPFAM" id="SSF57667">
    <property type="entry name" value="beta-beta-alpha zinc fingers"/>
    <property type="match status" value="2"/>
</dbReference>
<dbReference type="PROSITE" id="PS50157">
    <property type="entry name" value="ZINC_FINGER_C2H2_2"/>
    <property type="match status" value="4"/>
</dbReference>
<keyword evidence="9" id="KW-0539">Nucleus</keyword>
<dbReference type="InterPro" id="IPR050329">
    <property type="entry name" value="GLI_C2H2-zinc-finger"/>
</dbReference>
<name>A7ETU3_SCLS1</name>
<feature type="domain" description="C2H2-type" evidence="12">
    <location>
        <begin position="314"/>
        <end position="341"/>
    </location>
</feature>
<dbReference type="FunFam" id="3.30.160.60:FF:000446">
    <property type="entry name" value="Zinc finger protein"/>
    <property type="match status" value="1"/>
</dbReference>
<dbReference type="PANTHER" id="PTHR19818">
    <property type="entry name" value="ZINC FINGER PROTEIN ZIC AND GLI"/>
    <property type="match status" value="1"/>
</dbReference>
<evidence type="ECO:0000256" key="10">
    <source>
        <dbReference type="PROSITE-ProRule" id="PRU00042"/>
    </source>
</evidence>
<feature type="domain" description="C2H2-type" evidence="12">
    <location>
        <begin position="342"/>
        <end position="367"/>
    </location>
</feature>
<dbReference type="GO" id="GO:0000978">
    <property type="term" value="F:RNA polymerase II cis-regulatory region sequence-specific DNA binding"/>
    <property type="evidence" value="ECO:0000318"/>
    <property type="project" value="GO_Central"/>
</dbReference>
<evidence type="ECO:0000256" key="8">
    <source>
        <dbReference type="ARBA" id="ARBA00023163"/>
    </source>
</evidence>
<evidence type="ECO:0000313" key="13">
    <source>
        <dbReference type="EMBL" id="EDN92885.1"/>
    </source>
</evidence>
<dbReference type="GO" id="GO:0008270">
    <property type="term" value="F:zinc ion binding"/>
    <property type="evidence" value="ECO:0007669"/>
    <property type="project" value="UniProtKB-KW"/>
</dbReference>
<gene>
    <name evidence="13" type="ORF">SS1G_08750</name>
</gene>
<organism evidence="13 14">
    <name type="scientific">Sclerotinia sclerotiorum (strain ATCC 18683 / 1980 / Ss-1)</name>
    <name type="common">White mold</name>
    <name type="synonym">Whetzelinia sclerotiorum</name>
    <dbReference type="NCBI Taxonomy" id="665079"/>
    <lineage>
        <taxon>Eukaryota</taxon>
        <taxon>Fungi</taxon>
        <taxon>Dikarya</taxon>
        <taxon>Ascomycota</taxon>
        <taxon>Pezizomycotina</taxon>
        <taxon>Leotiomycetes</taxon>
        <taxon>Helotiales</taxon>
        <taxon>Sclerotiniaceae</taxon>
        <taxon>Sclerotinia</taxon>
    </lineage>
</organism>
<evidence type="ECO:0000256" key="4">
    <source>
        <dbReference type="ARBA" id="ARBA00022771"/>
    </source>
</evidence>
<dbReference type="GO" id="GO:0045944">
    <property type="term" value="P:positive regulation of transcription by RNA polymerase II"/>
    <property type="evidence" value="ECO:0007669"/>
    <property type="project" value="UniProtKB-ARBA"/>
</dbReference>
<keyword evidence="6" id="KW-0805">Transcription regulation</keyword>
<feature type="region of interest" description="Disordered" evidence="11">
    <location>
        <begin position="464"/>
        <end position="485"/>
    </location>
</feature>
<dbReference type="Gene3D" id="3.30.160.60">
    <property type="entry name" value="Classic Zinc Finger"/>
    <property type="match status" value="4"/>
</dbReference>
<dbReference type="FunFam" id="3.30.160.60:FF:000100">
    <property type="entry name" value="Zinc finger 45-like"/>
    <property type="match status" value="1"/>
</dbReference>
<feature type="compositionally biased region" description="Polar residues" evidence="11">
    <location>
        <begin position="129"/>
        <end position="139"/>
    </location>
</feature>
<dbReference type="Proteomes" id="UP000001312">
    <property type="component" value="Unassembled WGS sequence"/>
</dbReference>
<accession>A7ETU3</accession>
<feature type="compositionally biased region" description="Low complexity" evidence="11">
    <location>
        <begin position="471"/>
        <end position="485"/>
    </location>
</feature>
<dbReference type="Pfam" id="PF00096">
    <property type="entry name" value="zf-C2H2"/>
    <property type="match status" value="3"/>
</dbReference>
<reference evidence="14" key="1">
    <citation type="journal article" date="2011" name="PLoS Genet.">
        <title>Genomic analysis of the necrotrophic fungal pathogens Sclerotinia sclerotiorum and Botrytis cinerea.</title>
        <authorList>
            <person name="Amselem J."/>
            <person name="Cuomo C.A."/>
            <person name="van Kan J.A."/>
            <person name="Viaud M."/>
            <person name="Benito E.P."/>
            <person name="Couloux A."/>
            <person name="Coutinho P.M."/>
            <person name="de Vries R.P."/>
            <person name="Dyer P.S."/>
            <person name="Fillinger S."/>
            <person name="Fournier E."/>
            <person name="Gout L."/>
            <person name="Hahn M."/>
            <person name="Kohn L."/>
            <person name="Lapalu N."/>
            <person name="Plummer K.M."/>
            <person name="Pradier J.M."/>
            <person name="Quevillon E."/>
            <person name="Sharon A."/>
            <person name="Simon A."/>
            <person name="ten Have A."/>
            <person name="Tudzynski B."/>
            <person name="Tudzynski P."/>
            <person name="Wincker P."/>
            <person name="Andrew M."/>
            <person name="Anthouard V."/>
            <person name="Beever R.E."/>
            <person name="Beffa R."/>
            <person name="Benoit I."/>
            <person name="Bouzid O."/>
            <person name="Brault B."/>
            <person name="Chen Z."/>
            <person name="Choquer M."/>
            <person name="Collemare J."/>
            <person name="Cotton P."/>
            <person name="Danchin E.G."/>
            <person name="Da Silva C."/>
            <person name="Gautier A."/>
            <person name="Giraud C."/>
            <person name="Giraud T."/>
            <person name="Gonzalez C."/>
            <person name="Grossetete S."/>
            <person name="Guldener U."/>
            <person name="Henrissat B."/>
            <person name="Howlett B.J."/>
            <person name="Kodira C."/>
            <person name="Kretschmer M."/>
            <person name="Lappartient A."/>
            <person name="Leroch M."/>
            <person name="Levis C."/>
            <person name="Mauceli E."/>
            <person name="Neuveglise C."/>
            <person name="Oeser B."/>
            <person name="Pearson M."/>
            <person name="Poulain J."/>
            <person name="Poussereau N."/>
            <person name="Quesneville H."/>
            <person name="Rascle C."/>
            <person name="Schumacher J."/>
            <person name="Segurens B."/>
            <person name="Sexton A."/>
            <person name="Silva E."/>
            <person name="Sirven C."/>
            <person name="Soanes D.M."/>
            <person name="Talbot N.J."/>
            <person name="Templeton M."/>
            <person name="Yandava C."/>
            <person name="Yarden O."/>
            <person name="Zeng Q."/>
            <person name="Rollins J.A."/>
            <person name="Lebrun M.H."/>
            <person name="Dickman M."/>
        </authorList>
    </citation>
    <scope>NUCLEOTIDE SEQUENCE [LARGE SCALE GENOMIC DNA]</scope>
    <source>
        <strain evidence="14">ATCC 18683 / 1980 / Ss-1</strain>
    </source>
</reference>
<dbReference type="EMBL" id="CH476632">
    <property type="protein sequence ID" value="EDN92885.1"/>
    <property type="molecule type" value="Genomic_DNA"/>
</dbReference>
<dbReference type="PANTHER" id="PTHR19818:SF139">
    <property type="entry name" value="PAIR-RULE PROTEIN ODD-PAIRED"/>
    <property type="match status" value="1"/>
</dbReference>
<protein>
    <recommendedName>
        <fullName evidence="12">C2H2-type domain-containing protein</fullName>
    </recommendedName>
</protein>
<keyword evidence="3" id="KW-0677">Repeat</keyword>
<dbReference type="GO" id="GO:0006357">
    <property type="term" value="P:regulation of transcription by RNA polymerase II"/>
    <property type="evidence" value="ECO:0000318"/>
    <property type="project" value="GO_Central"/>
</dbReference>
<feature type="region of interest" description="Disordered" evidence="11">
    <location>
        <begin position="129"/>
        <end position="178"/>
    </location>
</feature>
<feature type="region of interest" description="Disordered" evidence="11">
    <location>
        <begin position="406"/>
        <end position="443"/>
    </location>
</feature>
<evidence type="ECO:0000256" key="11">
    <source>
        <dbReference type="SAM" id="MobiDB-lite"/>
    </source>
</evidence>
<dbReference type="InterPro" id="IPR036236">
    <property type="entry name" value="Znf_C2H2_sf"/>
</dbReference>
<evidence type="ECO:0000256" key="1">
    <source>
        <dbReference type="ARBA" id="ARBA00004123"/>
    </source>
</evidence>
<dbReference type="SMART" id="SM00355">
    <property type="entry name" value="ZnF_C2H2"/>
    <property type="match status" value="4"/>
</dbReference>
<dbReference type="RefSeq" id="XP_001589986.1">
    <property type="nucleotide sequence ID" value="XM_001589936.1"/>
</dbReference>
<comment type="subcellular location">
    <subcellularLocation>
        <location evidence="1">Nucleus</location>
    </subcellularLocation>
</comment>
<evidence type="ECO:0000256" key="2">
    <source>
        <dbReference type="ARBA" id="ARBA00022723"/>
    </source>
</evidence>
<evidence type="ECO:0000313" key="14">
    <source>
        <dbReference type="Proteomes" id="UP000001312"/>
    </source>
</evidence>
<evidence type="ECO:0000259" key="12">
    <source>
        <dbReference type="PROSITE" id="PS50157"/>
    </source>
</evidence>
<dbReference type="FunFam" id="3.30.160.60:FF:000030">
    <property type="entry name" value="Zinc finger protein 628"/>
    <property type="match status" value="1"/>
</dbReference>
<evidence type="ECO:0000256" key="3">
    <source>
        <dbReference type="ARBA" id="ARBA00022737"/>
    </source>
</evidence>
<feature type="compositionally biased region" description="Low complexity" evidence="11">
    <location>
        <begin position="416"/>
        <end position="432"/>
    </location>
</feature>
<dbReference type="GO" id="GO:0000981">
    <property type="term" value="F:DNA-binding transcription factor activity, RNA polymerase II-specific"/>
    <property type="evidence" value="ECO:0007669"/>
    <property type="project" value="UniProtKB-ARBA"/>
</dbReference>
<dbReference type="GO" id="GO:0003700">
    <property type="term" value="F:DNA-binding transcription factor activity"/>
    <property type="evidence" value="ECO:0000318"/>
    <property type="project" value="GO_Central"/>
</dbReference>
<dbReference type="PROSITE" id="PS00028">
    <property type="entry name" value="ZINC_FINGER_C2H2_1"/>
    <property type="match status" value="4"/>
</dbReference>
<evidence type="ECO:0000256" key="6">
    <source>
        <dbReference type="ARBA" id="ARBA00023015"/>
    </source>
</evidence>
<keyword evidence="2" id="KW-0479">Metal-binding</keyword>
<dbReference type="GO" id="GO:0005634">
    <property type="term" value="C:nucleus"/>
    <property type="evidence" value="ECO:0007669"/>
    <property type="project" value="UniProtKB-SubCell"/>
</dbReference>
<feature type="domain" description="C2H2-type" evidence="12">
    <location>
        <begin position="254"/>
        <end position="283"/>
    </location>
</feature>
<dbReference type="InterPro" id="IPR013087">
    <property type="entry name" value="Znf_C2H2_type"/>
</dbReference>
<evidence type="ECO:0000256" key="5">
    <source>
        <dbReference type="ARBA" id="ARBA00022833"/>
    </source>
</evidence>
<sequence>MVMVPHTLGTTWRWSEDSHIPFCYMDASGMVQSLDPQTTSSAGLGRTIIAPPIMPMDSFSGSSFIMNGHQQISQNAYGFTSYTNGSSTNLITTYGANYIQPRSLPPMIQSFSHSPKEVIFDESHRQGFIESTSPSQSPQIKPEPSWKKTTRCQPEKTPKASRPNKTINPPPLTGSNEAHIGTTAVDRLMKIIQDKARTSKSPSPSVSESTSVVGSPHTLYNHDYISAYEEEKQILTSVKVHDESGRSKVPKKRFRCTFEGCMSRFLQKAQLEIHVRKHTGETPYVCGYVQCKRRFTQQGNLNIHLDRHRGIRRYPCEICGKRFGQRSNLDAHRIVHTGIKPFSCKLDGCGKRFTQRGNLKSHHNKFHRQTLERLQSQLINGEIDIEANKEFWSYFFNLYKNSNKGIKGRGKDRNISPRSRSSRNSHASTGSNASRYVSPNMRSCHGLMDTDGASYSDATMYDSDGSMRSHTSGSMSVNSSFSSGTTDSTASTYSNFSDDIATDYQDPHARNVRGDLAFRVTRDVEMKMSTQDENTEMKGRTAVLHSFIIIIIIITIITQHSTTPNTNIPPKKARCIFIERINLFLTHQSS</sequence>
<dbReference type="OMA" id="NVRAHRI"/>
<evidence type="ECO:0000256" key="7">
    <source>
        <dbReference type="ARBA" id="ARBA00023125"/>
    </source>
</evidence>
<keyword evidence="14" id="KW-1185">Reference proteome</keyword>